<proteinExistence type="predicted"/>
<organism evidence="2 3">
    <name type="scientific">Cryptococcus floricola</name>
    <dbReference type="NCBI Taxonomy" id="2591691"/>
    <lineage>
        <taxon>Eukaryota</taxon>
        <taxon>Fungi</taxon>
        <taxon>Dikarya</taxon>
        <taxon>Basidiomycota</taxon>
        <taxon>Agaricomycotina</taxon>
        <taxon>Tremellomycetes</taxon>
        <taxon>Tremellales</taxon>
        <taxon>Cryptococcaceae</taxon>
        <taxon>Cryptococcus</taxon>
    </lineage>
</organism>
<feature type="compositionally biased region" description="Low complexity" evidence="1">
    <location>
        <begin position="54"/>
        <end position="64"/>
    </location>
</feature>
<name>A0A5D3AM62_9TREE</name>
<protein>
    <submittedName>
        <fullName evidence="2">Uncharacterized protein</fullName>
    </submittedName>
</protein>
<feature type="compositionally biased region" description="Basic and acidic residues" evidence="1">
    <location>
        <begin position="429"/>
        <end position="459"/>
    </location>
</feature>
<keyword evidence="3" id="KW-1185">Reference proteome</keyword>
<evidence type="ECO:0000313" key="2">
    <source>
        <dbReference type="EMBL" id="TYJ51872.1"/>
    </source>
</evidence>
<dbReference type="Proteomes" id="UP000322245">
    <property type="component" value="Unassembled WGS sequence"/>
</dbReference>
<accession>A0A5D3AM62</accession>
<comment type="caution">
    <text evidence="2">The sequence shown here is derived from an EMBL/GenBank/DDBJ whole genome shotgun (WGS) entry which is preliminary data.</text>
</comment>
<dbReference type="EMBL" id="NIDF01000177">
    <property type="protein sequence ID" value="TYJ51872.1"/>
    <property type="molecule type" value="Genomic_DNA"/>
</dbReference>
<feature type="region of interest" description="Disordered" evidence="1">
    <location>
        <begin position="1"/>
        <end position="89"/>
    </location>
</feature>
<evidence type="ECO:0000313" key="3">
    <source>
        <dbReference type="Proteomes" id="UP000322245"/>
    </source>
</evidence>
<gene>
    <name evidence="2" type="ORF">B9479_007531</name>
</gene>
<dbReference type="AlphaFoldDB" id="A0A5D3AM62"/>
<evidence type="ECO:0000256" key="1">
    <source>
        <dbReference type="SAM" id="MobiDB-lite"/>
    </source>
</evidence>
<feature type="region of interest" description="Disordered" evidence="1">
    <location>
        <begin position="429"/>
        <end position="475"/>
    </location>
</feature>
<reference evidence="2 3" key="1">
    <citation type="submission" date="2017-05" db="EMBL/GenBank/DDBJ databases">
        <title>The Genome Sequence of Tsuchiyaea wingfieldii DSM 27421.</title>
        <authorList>
            <person name="Cuomo C."/>
            <person name="Passer A."/>
            <person name="Billmyre B."/>
            <person name="Heitman J."/>
        </authorList>
    </citation>
    <scope>NUCLEOTIDE SEQUENCE [LARGE SCALE GENOMIC DNA]</scope>
    <source>
        <strain evidence="2 3">DSM 27421</strain>
    </source>
</reference>
<sequence length="475" mass="53419">MDSNSSRAHSRRYSAAAPPASAYSPSDRLHPHWHSGSRTPSGSGSAPRRHRSRANSGDNSASDDSAGRRSRRQKVTEHRVTSLPSPNSDAEKDWMVVRSMTDHSFRVELRPRMEYTPEDLLSTSMYVCQTVEDGKPVWHSACKRTDGFSPSTCDEGYRSINPLTEVAIHPISLTDNYPYAMSILPWGHPDINLKAEVLLRDGDTVEAFIHANEDARAESLERYEIWQSRAAYRRSWQRLNAESHAIAELKSRVAELDVHCTQATKVVQEAHKQLHDQRLTLDQPATETEINLSAAGKNLGDAEQYLRDLDDVSKRIEALKGGSESATNRLNSIHQASSLAADNFRGLYNDVKFGISEAQRTNSSQKKAAINVSEVSFDKLHERLDGVKNAKVQLQSQLEDLERELEHKKTDQGSMTDTARSQALANKDLVEALKQAEERTSRAEEGRKRAEDEAYEWGRGRHHRSSGEYSPRHDR</sequence>
<feature type="compositionally biased region" description="Low complexity" evidence="1">
    <location>
        <begin position="13"/>
        <end position="26"/>
    </location>
</feature>